<evidence type="ECO:0000313" key="8">
    <source>
        <dbReference type="EMBL" id="KAK3282737.1"/>
    </source>
</evidence>
<evidence type="ECO:0000256" key="6">
    <source>
        <dbReference type="SAM" id="Phobius"/>
    </source>
</evidence>
<dbReference type="Pfam" id="PF01590">
    <property type="entry name" value="GAF"/>
    <property type="match status" value="1"/>
</dbReference>
<name>A0AAE0LF13_9CHLO</name>
<keyword evidence="2 6" id="KW-0812">Transmembrane</keyword>
<keyword evidence="9" id="KW-1185">Reference proteome</keyword>
<organism evidence="8 9">
    <name type="scientific">Cymbomonas tetramitiformis</name>
    <dbReference type="NCBI Taxonomy" id="36881"/>
    <lineage>
        <taxon>Eukaryota</taxon>
        <taxon>Viridiplantae</taxon>
        <taxon>Chlorophyta</taxon>
        <taxon>Pyramimonadophyceae</taxon>
        <taxon>Pyramimonadales</taxon>
        <taxon>Pyramimonadaceae</taxon>
        <taxon>Cymbomonas</taxon>
    </lineage>
</organism>
<evidence type="ECO:0000256" key="3">
    <source>
        <dbReference type="ARBA" id="ARBA00022989"/>
    </source>
</evidence>
<dbReference type="GO" id="GO:0016020">
    <property type="term" value="C:membrane"/>
    <property type="evidence" value="ECO:0007669"/>
    <property type="project" value="UniProtKB-SubCell"/>
</dbReference>
<dbReference type="InterPro" id="IPR029016">
    <property type="entry name" value="GAF-like_dom_sf"/>
</dbReference>
<evidence type="ECO:0000256" key="4">
    <source>
        <dbReference type="ARBA" id="ARBA00023136"/>
    </source>
</evidence>
<dbReference type="Proteomes" id="UP001190700">
    <property type="component" value="Unassembled WGS sequence"/>
</dbReference>
<dbReference type="PANTHER" id="PTHR21706:SF15">
    <property type="entry name" value="TRANSMEMBRANE PROTEIN 65"/>
    <property type="match status" value="1"/>
</dbReference>
<dbReference type="InterPro" id="IPR019537">
    <property type="entry name" value="TMEM65"/>
</dbReference>
<dbReference type="AlphaFoldDB" id="A0AAE0LF13"/>
<dbReference type="Gene3D" id="3.30.450.40">
    <property type="match status" value="1"/>
</dbReference>
<feature type="domain" description="GAF" evidence="7">
    <location>
        <begin position="253"/>
        <end position="388"/>
    </location>
</feature>
<dbReference type="SMART" id="SM00065">
    <property type="entry name" value="GAF"/>
    <property type="match status" value="1"/>
</dbReference>
<comment type="caution">
    <text evidence="8">The sequence shown here is derived from an EMBL/GenBank/DDBJ whole genome shotgun (WGS) entry which is preliminary data.</text>
</comment>
<dbReference type="GO" id="GO:0005739">
    <property type="term" value="C:mitochondrion"/>
    <property type="evidence" value="ECO:0007669"/>
    <property type="project" value="TreeGrafter"/>
</dbReference>
<keyword evidence="3 6" id="KW-1133">Transmembrane helix</keyword>
<accession>A0AAE0LF13</accession>
<comment type="subcellular location">
    <subcellularLocation>
        <location evidence="1">Membrane</location>
        <topology evidence="1">Multi-pass membrane protein</topology>
    </subcellularLocation>
</comment>
<reference evidence="8 9" key="1">
    <citation type="journal article" date="2015" name="Genome Biol. Evol.">
        <title>Comparative Genomics of a Bacterivorous Green Alga Reveals Evolutionary Causalities and Consequences of Phago-Mixotrophic Mode of Nutrition.</title>
        <authorList>
            <person name="Burns J.A."/>
            <person name="Paasch A."/>
            <person name="Narechania A."/>
            <person name="Kim E."/>
        </authorList>
    </citation>
    <scope>NUCLEOTIDE SEQUENCE [LARGE SCALE GENOMIC DNA]</scope>
    <source>
        <strain evidence="8 9">PLY_AMNH</strain>
    </source>
</reference>
<dbReference type="SUPFAM" id="SSF55781">
    <property type="entry name" value="GAF domain-like"/>
    <property type="match status" value="1"/>
</dbReference>
<feature type="transmembrane region" description="Helical" evidence="6">
    <location>
        <begin position="218"/>
        <end position="241"/>
    </location>
</feature>
<evidence type="ECO:0000256" key="5">
    <source>
        <dbReference type="ARBA" id="ARBA00023170"/>
    </source>
</evidence>
<dbReference type="EMBL" id="LGRX02003180">
    <property type="protein sequence ID" value="KAK3282737.1"/>
    <property type="molecule type" value="Genomic_DNA"/>
</dbReference>
<evidence type="ECO:0000313" key="9">
    <source>
        <dbReference type="Proteomes" id="UP001190700"/>
    </source>
</evidence>
<keyword evidence="5" id="KW-0675">Receptor</keyword>
<keyword evidence="4 6" id="KW-0472">Membrane</keyword>
<evidence type="ECO:0000259" key="7">
    <source>
        <dbReference type="SMART" id="SM00065"/>
    </source>
</evidence>
<dbReference type="PANTHER" id="PTHR21706">
    <property type="entry name" value="TRANSMEMBRANE PROTEIN 65"/>
    <property type="match status" value="1"/>
</dbReference>
<evidence type="ECO:0000256" key="2">
    <source>
        <dbReference type="ARBA" id="ARBA00022692"/>
    </source>
</evidence>
<gene>
    <name evidence="8" type="ORF">CYMTET_9541</name>
</gene>
<dbReference type="Pfam" id="PF10507">
    <property type="entry name" value="TMEM65"/>
    <property type="match status" value="1"/>
</dbReference>
<protein>
    <recommendedName>
        <fullName evidence="7">GAF domain-containing protein</fullName>
    </recommendedName>
</protein>
<evidence type="ECO:0000256" key="1">
    <source>
        <dbReference type="ARBA" id="ARBA00004141"/>
    </source>
</evidence>
<dbReference type="InterPro" id="IPR003018">
    <property type="entry name" value="GAF"/>
</dbReference>
<proteinExistence type="predicted"/>
<sequence>MFANAKNSCRRAEGFFHRAFHSLRPVGHWTGAAGTAASSPQLRAGPRLWQPLLQASIFREKTTSATPLPADVMKRLGAVVNEDSVAAERLASALGADGACKLAAAVAAEEARIAALDLGGDAALKLKDLRIHALTESLPFLGFGFVDNLIMILAGEYIDMTIGLAFGLSTMAAAGLGNTLSDVAGVGLGGTVSMLVDKLGLPKPNFTRLQEGLPRVRFYAALGQSIGITIGCIIGMFPLLFITGTDEERKQAELESMLDALVSDLHVLLGADHSRFWLADRGKNVYRSVDSKASFPLHEGVPGEVFSSGKLLNISASGTEVCQNIPGCKIQNVLCVPLFDGDGAVFGVVEVLNKRDGPFTRKEEEYLALFCSNLHDDVLRATSEENTKSLVKDSLLRMFKEGTLP</sequence>